<evidence type="ECO:0000313" key="1">
    <source>
        <dbReference type="EMBL" id="MDI5963493.1"/>
    </source>
</evidence>
<organism evidence="2">
    <name type="scientific">Streptantibioticus silvisoli</name>
    <dbReference type="NCBI Taxonomy" id="2705255"/>
    <lineage>
        <taxon>Bacteria</taxon>
        <taxon>Bacillati</taxon>
        <taxon>Actinomycetota</taxon>
        <taxon>Actinomycetes</taxon>
        <taxon>Kitasatosporales</taxon>
        <taxon>Streptomycetaceae</taxon>
        <taxon>Streptantibioticus</taxon>
    </lineage>
</organism>
<dbReference type="EMBL" id="JAAGKO020000014">
    <property type="protein sequence ID" value="MDI5963493.1"/>
    <property type="molecule type" value="Genomic_DNA"/>
</dbReference>
<comment type="caution">
    <text evidence="2">The sequence shown here is derived from an EMBL/GenBank/DDBJ whole genome shotgun (WGS) entry which is preliminary data.</text>
</comment>
<name>A0AA90H338_9ACTN</name>
<dbReference type="RefSeq" id="WP_271312296.1">
    <property type="nucleotide sequence ID" value="NZ_JAAGKO020000014.1"/>
</dbReference>
<reference evidence="2 3" key="1">
    <citation type="submission" date="2023-05" db="EMBL/GenBank/DDBJ databases">
        <title>Streptantibioticus silvisoli sp. nov., acidotolerant actinomycetes 1 from pine litter.</title>
        <authorList>
            <person name="Swiecimska M."/>
            <person name="Golinska P."/>
            <person name="Sangal V."/>
            <person name="Wachnowicz B."/>
            <person name="Goodfellow M."/>
        </authorList>
    </citation>
    <scope>NUCLEOTIDE SEQUENCE</scope>
    <source>
        <strain evidence="2">SL13</strain>
        <strain evidence="1 3">SL54</strain>
    </source>
</reference>
<dbReference type="AlphaFoldDB" id="A0AA90H338"/>
<keyword evidence="3" id="KW-1185">Reference proteome</keyword>
<evidence type="ECO:0000313" key="3">
    <source>
        <dbReference type="Proteomes" id="UP001156398"/>
    </source>
</evidence>
<sequence length="76" mass="8278">MGIPAEGRRNHAVFSEIAVLANLILDPPAHTVDPKELSLATVGELSRGFAWICTTCGTQEPLRQCFCKHFAARTPD</sequence>
<gene>
    <name evidence="1" type="ORF">POF43_012345</name>
    <name evidence="2" type="ORF">POF50_008380</name>
</gene>
<evidence type="ECO:0000313" key="2">
    <source>
        <dbReference type="EMBL" id="MDI5969362.1"/>
    </source>
</evidence>
<accession>A0AA90H338</accession>
<proteinExistence type="predicted"/>
<dbReference type="Proteomes" id="UP001156398">
    <property type="component" value="Unassembled WGS sequence"/>
</dbReference>
<dbReference type="EMBL" id="JABXJJ020000009">
    <property type="protein sequence ID" value="MDI5969362.1"/>
    <property type="molecule type" value="Genomic_DNA"/>
</dbReference>
<protein>
    <submittedName>
        <fullName evidence="2">Uncharacterized protein</fullName>
    </submittedName>
</protein>